<accession>A0A9P4UN73</accession>
<reference evidence="1" key="1">
    <citation type="journal article" date="2020" name="Stud. Mycol.">
        <title>101 Dothideomycetes genomes: a test case for predicting lifestyles and emergence of pathogens.</title>
        <authorList>
            <person name="Haridas S."/>
            <person name="Albert R."/>
            <person name="Binder M."/>
            <person name="Bloem J."/>
            <person name="Labutti K."/>
            <person name="Salamov A."/>
            <person name="Andreopoulos B."/>
            <person name="Baker S."/>
            <person name="Barry K."/>
            <person name="Bills G."/>
            <person name="Bluhm B."/>
            <person name="Cannon C."/>
            <person name="Castanera R."/>
            <person name="Culley D."/>
            <person name="Daum C."/>
            <person name="Ezra D."/>
            <person name="Gonzalez J."/>
            <person name="Henrissat B."/>
            <person name="Kuo A."/>
            <person name="Liang C."/>
            <person name="Lipzen A."/>
            <person name="Lutzoni F."/>
            <person name="Magnuson J."/>
            <person name="Mondo S."/>
            <person name="Nolan M."/>
            <person name="Ohm R."/>
            <person name="Pangilinan J."/>
            <person name="Park H.-J."/>
            <person name="Ramirez L."/>
            <person name="Alfaro M."/>
            <person name="Sun H."/>
            <person name="Tritt A."/>
            <person name="Yoshinaga Y."/>
            <person name="Zwiers L.-H."/>
            <person name="Turgeon B."/>
            <person name="Goodwin S."/>
            <person name="Spatafora J."/>
            <person name="Crous P."/>
            <person name="Grigoriev I."/>
        </authorList>
    </citation>
    <scope>NUCLEOTIDE SEQUENCE</scope>
    <source>
        <strain evidence="1">CBS 116435</strain>
    </source>
</reference>
<keyword evidence="2" id="KW-1185">Reference proteome</keyword>
<dbReference type="EMBL" id="MU003785">
    <property type="protein sequence ID" value="KAF2722052.1"/>
    <property type="molecule type" value="Genomic_DNA"/>
</dbReference>
<gene>
    <name evidence="1" type="ORF">K431DRAFT_59266</name>
</gene>
<evidence type="ECO:0000313" key="1">
    <source>
        <dbReference type="EMBL" id="KAF2722052.1"/>
    </source>
</evidence>
<name>A0A9P4UN73_9PEZI</name>
<dbReference type="Proteomes" id="UP000799441">
    <property type="component" value="Unassembled WGS sequence"/>
</dbReference>
<proteinExistence type="predicted"/>
<organism evidence="1 2">
    <name type="scientific">Polychaeton citri CBS 116435</name>
    <dbReference type="NCBI Taxonomy" id="1314669"/>
    <lineage>
        <taxon>Eukaryota</taxon>
        <taxon>Fungi</taxon>
        <taxon>Dikarya</taxon>
        <taxon>Ascomycota</taxon>
        <taxon>Pezizomycotina</taxon>
        <taxon>Dothideomycetes</taxon>
        <taxon>Dothideomycetidae</taxon>
        <taxon>Capnodiales</taxon>
        <taxon>Capnodiaceae</taxon>
        <taxon>Polychaeton</taxon>
    </lineage>
</organism>
<evidence type="ECO:0000313" key="2">
    <source>
        <dbReference type="Proteomes" id="UP000799441"/>
    </source>
</evidence>
<sequence>MLCSVTLQYGVYCMPCLSLLHRWAPLPGPCLCALPIGCAFPAAESSAALLHSGEQRQAAALSRGLAGWMRAVKDWRAVEASRSSCLRMALRSGSSSCCDDGDNAIHYTTWDRVARAGAAGGEQGA</sequence>
<protein>
    <submittedName>
        <fullName evidence="1">Uncharacterized protein</fullName>
    </submittedName>
</protein>
<dbReference type="AlphaFoldDB" id="A0A9P4UN73"/>
<comment type="caution">
    <text evidence="1">The sequence shown here is derived from an EMBL/GenBank/DDBJ whole genome shotgun (WGS) entry which is preliminary data.</text>
</comment>